<protein>
    <submittedName>
        <fullName evidence="3">Acetoin dehydrogenase complex, E1 protein, beta subunit</fullName>
    </submittedName>
</protein>
<reference evidence="4" key="1">
    <citation type="submission" date="2005-10" db="EMBL/GenBank/DDBJ databases">
        <title>Complete sequence of Pelobacter carbinolicus DSM 2380.</title>
        <authorList>
            <person name="Copeland A."/>
            <person name="Lucas S."/>
            <person name="Lapidus A."/>
            <person name="Barry K."/>
            <person name="Detter J.C."/>
            <person name="Glavina T."/>
            <person name="Hammon N."/>
            <person name="Israni S."/>
            <person name="Pitluck S."/>
            <person name="Chertkov O."/>
            <person name="Schmutz J."/>
            <person name="Larimer F."/>
            <person name="Land M."/>
            <person name="Kyrpides N."/>
            <person name="Ivanova N."/>
            <person name="Richardson P."/>
        </authorList>
    </citation>
    <scope>NUCLEOTIDE SEQUENCE [LARGE SCALE GENOMIC DNA]</scope>
    <source>
        <strain evidence="4">DSM 2380 / NBRC 103641 / GraBd1</strain>
    </source>
</reference>
<dbReference type="InterPro" id="IPR033248">
    <property type="entry name" value="Transketolase_C"/>
</dbReference>
<accession>Q3A7P0</accession>
<gene>
    <name evidence="3" type="primary">acoB</name>
    <name evidence="3" type="ordered locus">Pcar_0344</name>
</gene>
<dbReference type="Pfam" id="PF02780">
    <property type="entry name" value="Transketolase_C"/>
    <property type="match status" value="1"/>
</dbReference>
<name>Q3A7P0_SYNC1</name>
<dbReference type="SUPFAM" id="SSF52922">
    <property type="entry name" value="TK C-terminal domain-like"/>
    <property type="match status" value="1"/>
</dbReference>
<keyword evidence="4" id="KW-1185">Reference proteome</keyword>
<sequence>MARKIMFKDALNEAMRLEMERDESVVLIGLDVAGGAGTVTLDKERDSWGGVLGVSKGLYPLFPDRIIDTPISESAYIGAAVGASACGLRAIGELMFSDFMGVCFDQLYNQAAKFRYMFGGKAVTPVTIRTMIGAGFSAAAQHSQSPYSMFAHVPGLKCIIPSNPYDAKGLLAASIADDDPCVFFEHKALYTMKGEVPEEHYTIPLGKANVVQEGKDVTIVALARMVQFAEKAAKKLAKDGIECTIIDPRTISPMDWDAIYSSVEKTGRLVVVDESYDLCGVASDICGHVSQNVFGALKAAPQMVTAPFVPTPFAANLEAAYLPDAKKIEAAVRKTME</sequence>
<dbReference type="FunFam" id="3.40.50.920:FF:000001">
    <property type="entry name" value="Pyruvate dehydrogenase E1 beta subunit"/>
    <property type="match status" value="1"/>
</dbReference>
<dbReference type="OrthoDB" id="9780894at2"/>
<evidence type="ECO:0000259" key="2">
    <source>
        <dbReference type="SMART" id="SM00861"/>
    </source>
</evidence>
<keyword evidence="1" id="KW-0560">Oxidoreductase</keyword>
<reference evidence="3 4" key="2">
    <citation type="journal article" date="2012" name="BMC Genomics">
        <title>The genome of Pelobacter carbinolicus reveals surprising metabolic capabilities and physiological features.</title>
        <authorList>
            <person name="Aklujkar M."/>
            <person name="Haveman S.A."/>
            <person name="Didonato R.Jr."/>
            <person name="Chertkov O."/>
            <person name="Han C.S."/>
            <person name="Land M.L."/>
            <person name="Brown P."/>
            <person name="Lovley D.R."/>
        </authorList>
    </citation>
    <scope>NUCLEOTIDE SEQUENCE [LARGE SCALE GENOMIC DNA]</scope>
    <source>
        <strain evidence="4">DSM 2380 / NBRC 103641 / GraBd1</strain>
    </source>
</reference>
<dbReference type="InterPro" id="IPR029061">
    <property type="entry name" value="THDP-binding"/>
</dbReference>
<evidence type="ECO:0000313" key="3">
    <source>
        <dbReference type="EMBL" id="ABA87604.1"/>
    </source>
</evidence>
<dbReference type="Gene3D" id="3.40.50.920">
    <property type="match status" value="1"/>
</dbReference>
<dbReference type="RefSeq" id="WP_011340023.1">
    <property type="nucleotide sequence ID" value="NC_007498.2"/>
</dbReference>
<dbReference type="Gene3D" id="3.40.50.970">
    <property type="match status" value="1"/>
</dbReference>
<dbReference type="STRING" id="338963.Pcar_0344"/>
<dbReference type="EMBL" id="CP000142">
    <property type="protein sequence ID" value="ABA87604.1"/>
    <property type="molecule type" value="Genomic_DNA"/>
</dbReference>
<dbReference type="eggNOG" id="COG0022">
    <property type="taxonomic scope" value="Bacteria"/>
</dbReference>
<proteinExistence type="predicted"/>
<dbReference type="AlphaFoldDB" id="Q3A7P0"/>
<dbReference type="SMART" id="SM00861">
    <property type="entry name" value="Transket_pyr"/>
    <property type="match status" value="1"/>
</dbReference>
<dbReference type="PANTHER" id="PTHR43257:SF3">
    <property type="entry name" value="ACETOIN:2,6-DICHLOROPHENOLINDOPHENOL OXIDOREDUCTASE SUBUNIT BETA"/>
    <property type="match status" value="1"/>
</dbReference>
<dbReference type="BioCyc" id="MetaCyc:MONOMER-14176"/>
<dbReference type="Pfam" id="PF02779">
    <property type="entry name" value="Transket_pyr"/>
    <property type="match status" value="1"/>
</dbReference>
<organism evidence="3 4">
    <name type="scientific">Syntrophotalea carbinolica (strain DSM 2380 / NBRC 103641 / GraBd1)</name>
    <name type="common">Pelobacter carbinolicus</name>
    <dbReference type="NCBI Taxonomy" id="338963"/>
    <lineage>
        <taxon>Bacteria</taxon>
        <taxon>Pseudomonadati</taxon>
        <taxon>Thermodesulfobacteriota</taxon>
        <taxon>Desulfuromonadia</taxon>
        <taxon>Desulfuromonadales</taxon>
        <taxon>Syntrophotaleaceae</taxon>
        <taxon>Syntrophotalea</taxon>
    </lineage>
</organism>
<dbReference type="GO" id="GO:0016491">
    <property type="term" value="F:oxidoreductase activity"/>
    <property type="evidence" value="ECO:0007669"/>
    <property type="project" value="UniProtKB-KW"/>
</dbReference>
<dbReference type="InterPro" id="IPR009014">
    <property type="entry name" value="Transketo_C/PFOR_II"/>
</dbReference>
<dbReference type="SUPFAM" id="SSF52518">
    <property type="entry name" value="Thiamin diphosphate-binding fold (THDP-binding)"/>
    <property type="match status" value="1"/>
</dbReference>
<dbReference type="CDD" id="cd07036">
    <property type="entry name" value="TPP_PYR_E1-PDHc-beta_like"/>
    <property type="match status" value="1"/>
</dbReference>
<evidence type="ECO:0000313" key="4">
    <source>
        <dbReference type="Proteomes" id="UP000002534"/>
    </source>
</evidence>
<dbReference type="KEGG" id="pca:Pcar_0344"/>
<dbReference type="Proteomes" id="UP000002534">
    <property type="component" value="Chromosome"/>
</dbReference>
<dbReference type="HOGENOM" id="CLU_012907_1_0_7"/>
<dbReference type="InterPro" id="IPR005475">
    <property type="entry name" value="Transketolase-like_Pyr-bd"/>
</dbReference>
<dbReference type="PANTHER" id="PTHR43257">
    <property type="entry name" value="PYRUVATE DEHYDROGENASE E1 COMPONENT BETA SUBUNIT"/>
    <property type="match status" value="1"/>
</dbReference>
<dbReference type="FunFam" id="3.40.50.970:FF:000001">
    <property type="entry name" value="Pyruvate dehydrogenase E1 beta subunit"/>
    <property type="match status" value="1"/>
</dbReference>
<feature type="domain" description="Transketolase-like pyrimidine-binding" evidence="2">
    <location>
        <begin position="5"/>
        <end position="192"/>
    </location>
</feature>
<evidence type="ECO:0000256" key="1">
    <source>
        <dbReference type="ARBA" id="ARBA00023002"/>
    </source>
</evidence>